<comment type="caution">
    <text evidence="1">The sequence shown here is derived from an EMBL/GenBank/DDBJ whole genome shotgun (WGS) entry which is preliminary data.</text>
</comment>
<dbReference type="AlphaFoldDB" id="A0A368UW17"/>
<protein>
    <submittedName>
        <fullName evidence="1">Uncharacterized protein</fullName>
    </submittedName>
</protein>
<accession>A0A368UW17</accession>
<evidence type="ECO:0000313" key="2">
    <source>
        <dbReference type="Proteomes" id="UP000252733"/>
    </source>
</evidence>
<sequence>MQEFLCKSFKKVAPAKVNCQHITVQRNVIIVNDCYYLKSAVACPFSGPAVGGKA</sequence>
<proteinExistence type="predicted"/>
<gene>
    <name evidence="1" type="ORF">DFO77_11716</name>
</gene>
<dbReference type="EMBL" id="QPIZ01000017">
    <property type="protein sequence ID" value="RCW31574.1"/>
    <property type="molecule type" value="Genomic_DNA"/>
</dbReference>
<dbReference type="Proteomes" id="UP000252733">
    <property type="component" value="Unassembled WGS sequence"/>
</dbReference>
<organism evidence="1 2">
    <name type="scientific">Marinilabilia salmonicolor</name>
    <dbReference type="NCBI Taxonomy" id="989"/>
    <lineage>
        <taxon>Bacteria</taxon>
        <taxon>Pseudomonadati</taxon>
        <taxon>Bacteroidota</taxon>
        <taxon>Bacteroidia</taxon>
        <taxon>Marinilabiliales</taxon>
        <taxon>Marinilabiliaceae</taxon>
        <taxon>Marinilabilia</taxon>
    </lineage>
</organism>
<reference evidence="1 2" key="1">
    <citation type="submission" date="2018-07" db="EMBL/GenBank/DDBJ databases">
        <title>Freshwater and sediment microbial communities from various areas in North America, analyzing microbe dynamics in response to fracking.</title>
        <authorList>
            <person name="Lamendella R."/>
        </authorList>
    </citation>
    <scope>NUCLEOTIDE SEQUENCE [LARGE SCALE GENOMIC DNA]</scope>
    <source>
        <strain evidence="1 2">160A</strain>
    </source>
</reference>
<name>A0A368UW17_9BACT</name>
<evidence type="ECO:0000313" key="1">
    <source>
        <dbReference type="EMBL" id="RCW31574.1"/>
    </source>
</evidence>
<keyword evidence="2" id="KW-1185">Reference proteome</keyword>